<gene>
    <name evidence="1" type="ORF">HARRISON_42</name>
</gene>
<proteinExistence type="predicted"/>
<dbReference type="KEGG" id="vg:26613506"/>
<accession>A0A0K2CY51</accession>
<name>A0A0K2CY51_9CAUD</name>
<keyword evidence="2" id="KW-1185">Reference proteome</keyword>
<reference evidence="1 2" key="1">
    <citation type="journal article" date="2015" name="Genome Announc.">
        <title>Complete Genome Sequences of Nine Phages Capable of Infecting Paenibacillus larvae, the Causative Agent of American Foulbrood Disease in Honeybees.</title>
        <authorList>
            <person name="Tsourkas P.K."/>
            <person name="Yost D.G."/>
            <person name="Krohn A."/>
            <person name="LeBlanc L."/>
            <person name="Zhang A."/>
            <person name="Stamereilers C."/>
            <person name="Amy P.S."/>
        </authorList>
    </citation>
    <scope>NUCLEOTIDE SEQUENCE [LARGE SCALE GENOMIC DNA]</scope>
</reference>
<dbReference type="EMBL" id="KT361651">
    <property type="protein sequence ID" value="ALA12489.1"/>
    <property type="molecule type" value="Genomic_DNA"/>
</dbReference>
<dbReference type="GeneID" id="26613506"/>
<evidence type="ECO:0000313" key="2">
    <source>
        <dbReference type="Proteomes" id="UP000204186"/>
    </source>
</evidence>
<dbReference type="RefSeq" id="YP_009193855.1">
    <property type="nucleotide sequence ID" value="NC_028746.1"/>
</dbReference>
<evidence type="ECO:0000313" key="1">
    <source>
        <dbReference type="EMBL" id="ALA12489.1"/>
    </source>
</evidence>
<dbReference type="Proteomes" id="UP000204186">
    <property type="component" value="Segment"/>
</dbReference>
<protein>
    <submittedName>
        <fullName evidence="1">Uncharacterized protein</fullName>
    </submittedName>
</protein>
<sequence length="35" mass="4058">MHLIKFMFLNKYNKGGGKLYEQEVGKRGQKGELSK</sequence>
<organism evidence="1 2">
    <name type="scientific">Paenibacillus phage Harrison</name>
    <dbReference type="NCBI Taxonomy" id="1636257"/>
    <lineage>
        <taxon>Viruses</taxon>
        <taxon>Duplodnaviria</taxon>
        <taxon>Heunggongvirae</taxon>
        <taxon>Uroviricota</taxon>
        <taxon>Caudoviricetes</taxon>
        <taxon>Gochnauervirinae</taxon>
        <taxon>Harrisonvirus</taxon>
        <taxon>Harrisonvirus harrison</taxon>
    </lineage>
</organism>